<keyword evidence="4" id="KW-0408">Iron</keyword>
<evidence type="ECO:0000256" key="4">
    <source>
        <dbReference type="ARBA" id="ARBA00023004"/>
    </source>
</evidence>
<evidence type="ECO:0000256" key="3">
    <source>
        <dbReference type="ARBA" id="ARBA00023002"/>
    </source>
</evidence>
<name>A0A2R5EPS2_9BACL</name>
<accession>A0A2R5EPS2</accession>
<dbReference type="Pfam" id="PF12831">
    <property type="entry name" value="FAD_oxidored"/>
    <property type="match status" value="1"/>
</dbReference>
<evidence type="ECO:0000256" key="2">
    <source>
        <dbReference type="ARBA" id="ARBA00022723"/>
    </source>
</evidence>
<dbReference type="Proteomes" id="UP000245202">
    <property type="component" value="Unassembled WGS sequence"/>
</dbReference>
<dbReference type="EMBL" id="BDQX01000171">
    <property type="protein sequence ID" value="GBG08706.1"/>
    <property type="molecule type" value="Genomic_DNA"/>
</dbReference>
<dbReference type="InterPro" id="IPR036188">
    <property type="entry name" value="FAD/NAD-bd_sf"/>
</dbReference>
<reference evidence="6 7" key="1">
    <citation type="submission" date="2017-08" db="EMBL/GenBank/DDBJ databases">
        <title>Substantial Increase in Enzyme Production by Combined Drug-Resistance Mutations in Paenibacillus agaridevorans.</title>
        <authorList>
            <person name="Tanaka Y."/>
            <person name="Funane K."/>
            <person name="Hosaka T."/>
            <person name="Shiwa Y."/>
            <person name="Fujita N."/>
            <person name="Miyazaki T."/>
            <person name="Yoshikawa H."/>
            <person name="Murakami K."/>
            <person name="Kasahara K."/>
            <person name="Inaoka T."/>
            <person name="Hiraga Y."/>
            <person name="Ochi K."/>
        </authorList>
    </citation>
    <scope>NUCLEOTIDE SEQUENCE [LARGE SCALE GENOMIC DNA]</scope>
    <source>
        <strain evidence="6 7">T-3040</strain>
    </source>
</reference>
<dbReference type="GO" id="GO:0016491">
    <property type="term" value="F:oxidoreductase activity"/>
    <property type="evidence" value="ECO:0007669"/>
    <property type="project" value="UniProtKB-KW"/>
</dbReference>
<dbReference type="GO" id="GO:0051539">
    <property type="term" value="F:4 iron, 4 sulfur cluster binding"/>
    <property type="evidence" value="ECO:0007669"/>
    <property type="project" value="UniProtKB-KW"/>
</dbReference>
<comment type="caution">
    <text evidence="6">The sequence shown here is derived from an EMBL/GenBank/DDBJ whole genome shotgun (WGS) entry which is preliminary data.</text>
</comment>
<keyword evidence="2" id="KW-0479">Metal-binding</keyword>
<dbReference type="AlphaFoldDB" id="A0A2R5EPS2"/>
<keyword evidence="1" id="KW-0004">4Fe-4S</keyword>
<dbReference type="PANTHER" id="PTHR43498:SF1">
    <property type="entry name" value="COB--COM HETERODISULFIDE REDUCTASE IRON-SULFUR SUBUNIT A"/>
    <property type="match status" value="1"/>
</dbReference>
<evidence type="ECO:0000256" key="5">
    <source>
        <dbReference type="ARBA" id="ARBA00023014"/>
    </source>
</evidence>
<protein>
    <submittedName>
        <fullName evidence="6">Xanthan lyase</fullName>
    </submittedName>
</protein>
<dbReference type="GO" id="GO:0046872">
    <property type="term" value="F:metal ion binding"/>
    <property type="evidence" value="ECO:0007669"/>
    <property type="project" value="UniProtKB-KW"/>
</dbReference>
<keyword evidence="6" id="KW-0456">Lyase</keyword>
<evidence type="ECO:0000256" key="1">
    <source>
        <dbReference type="ARBA" id="ARBA00022485"/>
    </source>
</evidence>
<dbReference type="SUPFAM" id="SSF51905">
    <property type="entry name" value="FAD/NAD(P)-binding domain"/>
    <property type="match status" value="1"/>
</dbReference>
<sequence length="495" mass="54967">MTTYDLVIYGGTSAGLAAAVQAGKMGLRAVVLEPTNRLGGLSSGGLGDTDFGDKSAIGGLSLDFYRRLGRRYGSEHAAWLFEPKEALAVFQEWVEEYGIDVRLGERLDPSDPVVKKGNRLISIRMESGRVYNGRMFMDTGYEGDLMKAAGVSYATGRESNKVYGELYNGIQSGIAVKNQLPRGIDPYVVKGNPASGLLPGVNPDAGGDDGQGDHRIQAYCYRMCLTDDPLNRVFVEQPEGYDERNYELLFRAIEQGEKIFFKLNGVPNRKTDSNNDKGFSTDFIGYNDEYPEASYAEREAIAAAHERHQRGLIWTLQHHERVPQEIRSFYAPWGLPLDEFVENDHWSPQLYIRESRRMIGEFVMNENHIFLRQAVSDPIGKGSYTMDSHNTQRHVSADGYVVNEGDVQIKLSGPYPISYRSIMPKEEQCANLLVPVCLSASHIAYGSIRMEPVFMVLGQSAATAAALALEGDASVQAVDYGKLRERLQKDGQVLM</sequence>
<gene>
    <name evidence="6" type="ORF">PAT3040_03299</name>
</gene>
<dbReference type="RefSeq" id="WP_108993597.1">
    <property type="nucleotide sequence ID" value="NZ_BDQX01000171.1"/>
</dbReference>
<dbReference type="InterPro" id="IPR039650">
    <property type="entry name" value="HdrA-like"/>
</dbReference>
<evidence type="ECO:0000313" key="7">
    <source>
        <dbReference type="Proteomes" id="UP000245202"/>
    </source>
</evidence>
<dbReference type="PANTHER" id="PTHR43498">
    <property type="entry name" value="FERREDOXIN:COB-COM HETERODISULFIDE REDUCTASE SUBUNIT A"/>
    <property type="match status" value="1"/>
</dbReference>
<keyword evidence="5" id="KW-0411">Iron-sulfur</keyword>
<organism evidence="6 7">
    <name type="scientific">Paenibacillus agaridevorans</name>
    <dbReference type="NCBI Taxonomy" id="171404"/>
    <lineage>
        <taxon>Bacteria</taxon>
        <taxon>Bacillati</taxon>
        <taxon>Bacillota</taxon>
        <taxon>Bacilli</taxon>
        <taxon>Bacillales</taxon>
        <taxon>Paenibacillaceae</taxon>
        <taxon>Paenibacillus</taxon>
    </lineage>
</organism>
<proteinExistence type="predicted"/>
<keyword evidence="3" id="KW-0560">Oxidoreductase</keyword>
<evidence type="ECO:0000313" key="6">
    <source>
        <dbReference type="EMBL" id="GBG08706.1"/>
    </source>
</evidence>
<dbReference type="GO" id="GO:0016829">
    <property type="term" value="F:lyase activity"/>
    <property type="evidence" value="ECO:0007669"/>
    <property type="project" value="UniProtKB-KW"/>
</dbReference>
<keyword evidence="7" id="KW-1185">Reference proteome</keyword>
<dbReference type="Gene3D" id="3.50.50.60">
    <property type="entry name" value="FAD/NAD(P)-binding domain"/>
    <property type="match status" value="1"/>
</dbReference>